<dbReference type="PATRIC" id="fig|273063.9.peg.1535"/>
<accession>Q971L7</accession>
<dbReference type="KEGG" id="sto:STK_13440"/>
<name>Q971L7_SULTO</name>
<gene>
    <name evidence="1" type="primary">ST1344</name>
    <name evidence="1" type="ordered locus">STK_13440</name>
</gene>
<dbReference type="AlphaFoldDB" id="Q971L7"/>
<evidence type="ECO:0000313" key="1">
    <source>
        <dbReference type="EMBL" id="BAB66403.1"/>
    </source>
</evidence>
<organism evidence="1 2">
    <name type="scientific">Sulfurisphaera tokodaii (strain DSM 16993 / JCM 10545 / NBRC 100140 / 7)</name>
    <name type="common">Sulfolobus tokodaii</name>
    <dbReference type="NCBI Taxonomy" id="273063"/>
    <lineage>
        <taxon>Archaea</taxon>
        <taxon>Thermoproteota</taxon>
        <taxon>Thermoprotei</taxon>
        <taxon>Sulfolobales</taxon>
        <taxon>Sulfolobaceae</taxon>
        <taxon>Sulfurisphaera</taxon>
    </lineage>
</organism>
<protein>
    <submittedName>
        <fullName evidence="1">Uncharacterized protein</fullName>
    </submittedName>
</protein>
<dbReference type="STRING" id="273063.STK_13440"/>
<sequence length="105" mass="12348">MTETTSILQQYLEKAYALYGKAVRLVAVDRAARRIMKEVNELISALEEYINYNIEYDAVEVSNKLTYYEKQLKMIEEKKDSMLLRSFREMTRKQNGKLGSLPQED</sequence>
<dbReference type="GeneID" id="1459362"/>
<keyword evidence="2" id="KW-1185">Reference proteome</keyword>
<dbReference type="Proteomes" id="UP000001015">
    <property type="component" value="Chromosome"/>
</dbReference>
<proteinExistence type="predicted"/>
<reference evidence="2" key="1">
    <citation type="journal article" date="2001" name="DNA Res.">
        <title>Complete genome sequence of an aerobic thermoacidophilic Crenarchaeon, Sulfolobus tokodaii strain7.</title>
        <authorList>
            <person name="Kawarabayasi Y."/>
            <person name="Hino Y."/>
            <person name="Horikawa H."/>
            <person name="Jin-no K."/>
            <person name="Takahashi M."/>
            <person name="Sekine M."/>
            <person name="Baba S."/>
            <person name="Ankai A."/>
            <person name="Kosugi H."/>
            <person name="Hosoyama A."/>
            <person name="Fukui S."/>
            <person name="Nagai Y."/>
            <person name="Nishijima K."/>
            <person name="Otsuka R."/>
            <person name="Nakazawa H."/>
            <person name="Takamiya M."/>
            <person name="Kato Y."/>
            <person name="Yoshizawa T."/>
            <person name="Tanaka T."/>
            <person name="Kudoh Y."/>
            <person name="Yamazaki J."/>
            <person name="Kushida N."/>
            <person name="Oguchi A."/>
            <person name="Aoki K."/>
            <person name="Masuda S."/>
            <person name="Yanagii M."/>
            <person name="Nishimura M."/>
            <person name="Yamagishi A."/>
            <person name="Oshima T."/>
            <person name="Kikuchi H."/>
        </authorList>
    </citation>
    <scope>NUCLEOTIDE SEQUENCE [LARGE SCALE GENOMIC DNA]</scope>
    <source>
        <strain evidence="2">DSM 16993 / JCM 10545 / NBRC 100140 / 7</strain>
    </source>
</reference>
<dbReference type="OrthoDB" id="384537at2157"/>
<evidence type="ECO:0000313" key="2">
    <source>
        <dbReference type="Proteomes" id="UP000001015"/>
    </source>
</evidence>
<dbReference type="RefSeq" id="WP_010979381.1">
    <property type="nucleotide sequence ID" value="NC_003106.2"/>
</dbReference>
<dbReference type="EMBL" id="BA000023">
    <property type="protein sequence ID" value="BAB66403.1"/>
    <property type="molecule type" value="Genomic_DNA"/>
</dbReference>